<dbReference type="GO" id="GO:0005634">
    <property type="term" value="C:nucleus"/>
    <property type="evidence" value="ECO:0007669"/>
    <property type="project" value="UniProtKB-SubCell"/>
</dbReference>
<keyword evidence="3" id="KW-0863">Zinc-finger</keyword>
<evidence type="ECO:0000313" key="9">
    <source>
        <dbReference type="Proteomes" id="UP001160148"/>
    </source>
</evidence>
<evidence type="ECO:0000256" key="3">
    <source>
        <dbReference type="ARBA" id="ARBA00022771"/>
    </source>
</evidence>
<evidence type="ECO:0000256" key="6">
    <source>
        <dbReference type="SAM" id="MobiDB-lite"/>
    </source>
</evidence>
<dbReference type="PANTHER" id="PTHR46481:SF10">
    <property type="entry name" value="ZINC FINGER BED DOMAIN-CONTAINING PROTEIN 39"/>
    <property type="match status" value="1"/>
</dbReference>
<accession>A0AAV0WSC8</accession>
<keyword evidence="4" id="KW-0862">Zinc</keyword>
<organism evidence="8 9">
    <name type="scientific">Macrosiphum euphorbiae</name>
    <name type="common">potato aphid</name>
    <dbReference type="NCBI Taxonomy" id="13131"/>
    <lineage>
        <taxon>Eukaryota</taxon>
        <taxon>Metazoa</taxon>
        <taxon>Ecdysozoa</taxon>
        <taxon>Arthropoda</taxon>
        <taxon>Hexapoda</taxon>
        <taxon>Insecta</taxon>
        <taxon>Pterygota</taxon>
        <taxon>Neoptera</taxon>
        <taxon>Paraneoptera</taxon>
        <taxon>Hemiptera</taxon>
        <taxon>Sternorrhyncha</taxon>
        <taxon>Aphidomorpha</taxon>
        <taxon>Aphidoidea</taxon>
        <taxon>Aphididae</taxon>
        <taxon>Macrosiphini</taxon>
        <taxon>Macrosiphum</taxon>
    </lineage>
</organism>
<evidence type="ECO:0000256" key="5">
    <source>
        <dbReference type="ARBA" id="ARBA00023242"/>
    </source>
</evidence>
<dbReference type="SUPFAM" id="SSF53098">
    <property type="entry name" value="Ribonuclease H-like"/>
    <property type="match status" value="1"/>
</dbReference>
<comment type="subcellular location">
    <subcellularLocation>
        <location evidence="1">Nucleus</location>
    </subcellularLocation>
</comment>
<dbReference type="GO" id="GO:0008270">
    <property type="term" value="F:zinc ion binding"/>
    <property type="evidence" value="ECO:0007669"/>
    <property type="project" value="UniProtKB-KW"/>
</dbReference>
<gene>
    <name evidence="8" type="ORF">MEUPH1_LOCUS13907</name>
</gene>
<keyword evidence="2" id="KW-0479">Metal-binding</keyword>
<dbReference type="GO" id="GO:0046983">
    <property type="term" value="F:protein dimerization activity"/>
    <property type="evidence" value="ECO:0007669"/>
    <property type="project" value="InterPro"/>
</dbReference>
<dbReference type="InterPro" id="IPR052035">
    <property type="entry name" value="ZnF_BED_domain_contain"/>
</dbReference>
<name>A0AAV0WSC8_9HEMI</name>
<dbReference type="EMBL" id="CARXXK010000002">
    <property type="protein sequence ID" value="CAI6358391.1"/>
    <property type="molecule type" value="Genomic_DNA"/>
</dbReference>
<reference evidence="8 9" key="1">
    <citation type="submission" date="2023-01" db="EMBL/GenBank/DDBJ databases">
        <authorList>
            <person name="Whitehead M."/>
        </authorList>
    </citation>
    <scope>NUCLEOTIDE SEQUENCE [LARGE SCALE GENOMIC DNA]</scope>
</reference>
<evidence type="ECO:0000259" key="7">
    <source>
        <dbReference type="Pfam" id="PF05699"/>
    </source>
</evidence>
<feature type="compositionally biased region" description="Polar residues" evidence="6">
    <location>
        <begin position="47"/>
        <end position="64"/>
    </location>
</feature>
<dbReference type="Proteomes" id="UP001160148">
    <property type="component" value="Unassembled WGS sequence"/>
</dbReference>
<dbReference type="Pfam" id="PF05699">
    <property type="entry name" value="Dimer_Tnp_hAT"/>
    <property type="match status" value="1"/>
</dbReference>
<feature type="domain" description="HAT C-terminal dimerisation" evidence="7">
    <location>
        <begin position="536"/>
        <end position="616"/>
    </location>
</feature>
<dbReference type="InterPro" id="IPR012337">
    <property type="entry name" value="RNaseH-like_sf"/>
</dbReference>
<dbReference type="AlphaFoldDB" id="A0AAV0WSC8"/>
<sequence>MCGIISHLQMGIWQNAVIVMKKKSFSGGSTGNLLRHMKTKHVTVPLQRSTPQVAEESNSEYLDNSQPSTSTSQFTSAIVHSSITSSSSIVQNKNNYQSSIANFIHRPLPLCKSISIDHQLIKMIVKEYHPFSIVEDKEFRKLLNMLSPNYIIPSRKTVSNSLLPQMYEMVVQRVKDKLKNVSAVCFTTDGWTSRNNESFFAVTAHFIDPDNVTELSSVLLACTSFGESHTADNLASFLKTTVDDWGLSQRITVVVSDNAANIKSAIEKCNWRRLSCFAHINLIVHCGLGEIEPVITKIKDIVSYFKRSSHALAKLQEYQKQTGNPILKLKQDCPTRWNSTFDMFDRILRIKEPIIATLAILNNTELNSLTPNEWKVVDKSKELLKIFYDVTVEISAEKNISISKKIIMVRAMFKVTHTFINDIDLPREVLNMAKTLKEKLMIRFDRIEDNLLNAQATILDPRFKKHGFINEDKYNRSISQLRNKLQSSIRTEQLDLPQQSSSSAPQYSNSPIWGDFDKSVVNAIGGNNSTAAGRIELDKYLNEQIISRHENPLLWWSERQKVYPRLYEIVKTRLCIIATSVPCERLFSKAGQVITDRRNRLESKKISKILFLNLNM</sequence>
<feature type="region of interest" description="Disordered" evidence="6">
    <location>
        <begin position="47"/>
        <end position="70"/>
    </location>
</feature>
<evidence type="ECO:0000313" key="8">
    <source>
        <dbReference type="EMBL" id="CAI6358391.1"/>
    </source>
</evidence>
<evidence type="ECO:0000256" key="1">
    <source>
        <dbReference type="ARBA" id="ARBA00004123"/>
    </source>
</evidence>
<keyword evidence="5" id="KW-0539">Nucleus</keyword>
<proteinExistence type="predicted"/>
<dbReference type="InterPro" id="IPR008906">
    <property type="entry name" value="HATC_C_dom"/>
</dbReference>
<dbReference type="SUPFAM" id="SSF140996">
    <property type="entry name" value="Hermes dimerisation domain"/>
    <property type="match status" value="1"/>
</dbReference>
<evidence type="ECO:0000256" key="2">
    <source>
        <dbReference type="ARBA" id="ARBA00022723"/>
    </source>
</evidence>
<evidence type="ECO:0000256" key="4">
    <source>
        <dbReference type="ARBA" id="ARBA00022833"/>
    </source>
</evidence>
<comment type="caution">
    <text evidence="8">The sequence shown here is derived from an EMBL/GenBank/DDBJ whole genome shotgun (WGS) entry which is preliminary data.</text>
</comment>
<keyword evidence="9" id="KW-1185">Reference proteome</keyword>
<protein>
    <recommendedName>
        <fullName evidence="7">HAT C-terminal dimerisation domain-containing protein</fullName>
    </recommendedName>
</protein>
<dbReference type="PANTHER" id="PTHR46481">
    <property type="entry name" value="ZINC FINGER BED DOMAIN-CONTAINING PROTEIN 4"/>
    <property type="match status" value="1"/>
</dbReference>